<evidence type="ECO:0000259" key="2">
    <source>
        <dbReference type="Pfam" id="PF12229"/>
    </source>
</evidence>
<keyword evidence="1" id="KW-0472">Membrane</keyword>
<organism evidence="3 4">
    <name type="scientific">Candidatus Shapirobacteria bacterium CG2_30_35_20</name>
    <dbReference type="NCBI Taxonomy" id="1805376"/>
    <lineage>
        <taxon>Bacteria</taxon>
        <taxon>Candidatus Shapironibacteriota</taxon>
    </lineage>
</organism>
<dbReference type="Gene3D" id="3.10.20.800">
    <property type="match status" value="1"/>
</dbReference>
<dbReference type="InterPro" id="IPR038054">
    <property type="entry name" value="LD_TPept-like_central_sf"/>
</dbReference>
<comment type="caution">
    <text evidence="3">The sequence shown here is derived from an EMBL/GenBank/DDBJ whole genome shotgun (WGS) entry which is preliminary data.</text>
</comment>
<dbReference type="AlphaFoldDB" id="A0A1J5HR46"/>
<feature type="domain" description="YoaR-like putative peptidoglycan binding" evidence="2">
    <location>
        <begin position="97"/>
        <end position="202"/>
    </location>
</feature>
<name>A0A1J5HR46_9BACT</name>
<proteinExistence type="predicted"/>
<dbReference type="InterPro" id="IPR052913">
    <property type="entry name" value="Glycopeptide_resist_protein"/>
</dbReference>
<sequence length="593" mass="67211">MKINNDINLPKSLFDPPQAGRQGDLKSFLLVIIITFGLLGIVFLSPLILAFGKSGRETKILDKNYSMLSKKEIIEKLNKDFYFNKNIKLVSDEKTFEIKMSSISAKIDTNKMVSNLLYRRLNQGIKNYVVAFWENKDFELDIIWDKIKLGAEINMIADQIDKPFIPTEIVLDEGNLKIKEGELGMEVDKNELGKDIVNSLKKYLMEENNIIPVKIIGILPSDSEKNKALNLAKKLINKKIILSWENNINEVSDETIISWVGFENKCNNNKIFEYVTNFNKSIRQEPRNASFNFENNKVTQFESSKDGYEIDNRAMSTDICNKINGWGNSVETEIKYEIPLIKTVAKIKTGEVNDLGIRELIGRGTSSFRHSSGIRNFNVQKGAEIINRVLVAPNETFSFIKNLGEVTLDNGFKKAYVINKGKTVLDVGGGICQVSTTLFRAMLDAGLNITDRKGHAYRVSYYEEDSKPGFDATVFIPNPDLKFVNDTGNYVLIQSIYDGVKKTLAYEIYGTKDGRKVEISNYKQWGASSAPPDVWIDDPTLKPGQIIKDESKVPGLKTSFEWKVTREGQVLHQKTYVTSYTPWAAVYRRGLQI</sequence>
<keyword evidence="1" id="KW-0812">Transmembrane</keyword>
<dbReference type="PANTHER" id="PTHR35788">
    <property type="entry name" value="EXPORTED PROTEIN-RELATED"/>
    <property type="match status" value="1"/>
</dbReference>
<gene>
    <name evidence="3" type="ORF">AUK05_02545</name>
</gene>
<dbReference type="EMBL" id="MNZO01000036">
    <property type="protein sequence ID" value="OIP86907.1"/>
    <property type="molecule type" value="Genomic_DNA"/>
</dbReference>
<evidence type="ECO:0000256" key="1">
    <source>
        <dbReference type="SAM" id="Phobius"/>
    </source>
</evidence>
<dbReference type="PANTHER" id="PTHR35788:SF1">
    <property type="entry name" value="EXPORTED PROTEIN"/>
    <property type="match status" value="1"/>
</dbReference>
<dbReference type="Proteomes" id="UP000182344">
    <property type="component" value="Unassembled WGS sequence"/>
</dbReference>
<dbReference type="Pfam" id="PF12229">
    <property type="entry name" value="PG_binding_4"/>
    <property type="match status" value="2"/>
</dbReference>
<feature type="transmembrane region" description="Helical" evidence="1">
    <location>
        <begin position="28"/>
        <end position="51"/>
    </location>
</feature>
<keyword evidence="1" id="KW-1133">Transmembrane helix</keyword>
<feature type="domain" description="YoaR-like putative peptidoglycan binding" evidence="2">
    <location>
        <begin position="221"/>
        <end position="325"/>
    </location>
</feature>
<dbReference type="STRING" id="1805376.AUK05_02545"/>
<dbReference type="InterPro" id="IPR007391">
    <property type="entry name" value="Vancomycin_resist_VanW"/>
</dbReference>
<dbReference type="Pfam" id="PF04294">
    <property type="entry name" value="VanW"/>
    <property type="match status" value="1"/>
</dbReference>
<evidence type="ECO:0000313" key="3">
    <source>
        <dbReference type="EMBL" id="OIP86907.1"/>
    </source>
</evidence>
<accession>A0A1J5HR46</accession>
<evidence type="ECO:0000313" key="4">
    <source>
        <dbReference type="Proteomes" id="UP000182344"/>
    </source>
</evidence>
<protein>
    <recommendedName>
        <fullName evidence="2">YoaR-like putative peptidoglycan binding domain-containing protein</fullName>
    </recommendedName>
</protein>
<reference evidence="3 4" key="1">
    <citation type="journal article" date="2016" name="Environ. Microbiol.">
        <title>Genomic resolution of a cold subsurface aquifer community provides metabolic insights for novel microbes adapted to high CO concentrations.</title>
        <authorList>
            <person name="Probst A.J."/>
            <person name="Castelle C.J."/>
            <person name="Singh A."/>
            <person name="Brown C.T."/>
            <person name="Anantharaman K."/>
            <person name="Sharon I."/>
            <person name="Hug L.A."/>
            <person name="Burstein D."/>
            <person name="Emerson J.B."/>
            <person name="Thomas B.C."/>
            <person name="Banfield J.F."/>
        </authorList>
    </citation>
    <scope>NUCLEOTIDE SEQUENCE [LARGE SCALE GENOMIC DNA]</scope>
    <source>
        <strain evidence="3">CG2_30_35_20</strain>
    </source>
</reference>
<dbReference type="InterPro" id="IPR022029">
    <property type="entry name" value="YoaR-like_PG-bd"/>
</dbReference>
<dbReference type="SUPFAM" id="SSF143985">
    <property type="entry name" value="L,D-transpeptidase pre-catalytic domain-like"/>
    <property type="match status" value="1"/>
</dbReference>